<dbReference type="SUPFAM" id="SSF53448">
    <property type="entry name" value="Nucleotide-diphospho-sugar transferases"/>
    <property type="match status" value="1"/>
</dbReference>
<dbReference type="AlphaFoldDB" id="A0A1V4AW70"/>
<proteinExistence type="predicted"/>
<dbReference type="EMBL" id="AYTS01000035">
    <property type="protein sequence ID" value="OOP57319.1"/>
    <property type="molecule type" value="Genomic_DNA"/>
</dbReference>
<dbReference type="STRING" id="1004156.AYP45_03960"/>
<dbReference type="Proteomes" id="UP000189681">
    <property type="component" value="Unassembled WGS sequence"/>
</dbReference>
<feature type="domain" description="Glycosyltransferase 2-like" evidence="1">
    <location>
        <begin position="4"/>
        <end position="118"/>
    </location>
</feature>
<reference evidence="2 3" key="1">
    <citation type="journal article" date="2017" name="Water Res.">
        <title>Discovery and metagenomic analysis of an anammox bacterial enrichment related to Candidatus "Brocadia caroliniensis" in a full-scale glycerol-fed nitritation-denitritation separate centrate treatment process.</title>
        <authorList>
            <person name="Park H."/>
            <person name="Brotto A.C."/>
            <person name="van Loosdrecht M.C."/>
            <person name="Chandran K."/>
        </authorList>
    </citation>
    <scope>NUCLEOTIDE SEQUENCE [LARGE SCALE GENOMIC DNA]</scope>
    <source>
        <strain evidence="2">26THWARD</strain>
    </source>
</reference>
<organism evidence="2 3">
    <name type="scientific">Candidatus Brocadia carolinensis</name>
    <dbReference type="NCBI Taxonomy" id="1004156"/>
    <lineage>
        <taxon>Bacteria</taxon>
        <taxon>Pseudomonadati</taxon>
        <taxon>Planctomycetota</taxon>
        <taxon>Candidatus Brocadiia</taxon>
        <taxon>Candidatus Brocadiales</taxon>
        <taxon>Candidatus Brocadiaceae</taxon>
        <taxon>Candidatus Brocadia</taxon>
    </lineage>
</organism>
<dbReference type="InterPro" id="IPR001173">
    <property type="entry name" value="Glyco_trans_2-like"/>
</dbReference>
<dbReference type="InterPro" id="IPR050834">
    <property type="entry name" value="Glycosyltransf_2"/>
</dbReference>
<dbReference type="PANTHER" id="PTHR43685:SF2">
    <property type="entry name" value="GLYCOSYLTRANSFERASE 2-LIKE DOMAIN-CONTAINING PROTEIN"/>
    <property type="match status" value="1"/>
</dbReference>
<evidence type="ECO:0000313" key="2">
    <source>
        <dbReference type="EMBL" id="OOP57319.1"/>
    </source>
</evidence>
<dbReference type="InterPro" id="IPR029044">
    <property type="entry name" value="Nucleotide-diphossugar_trans"/>
</dbReference>
<protein>
    <recommendedName>
        <fullName evidence="1">Glycosyltransferase 2-like domain-containing protein</fullName>
    </recommendedName>
</protein>
<name>A0A1V4AW70_9BACT</name>
<dbReference type="Pfam" id="PF00535">
    <property type="entry name" value="Glycos_transf_2"/>
    <property type="match status" value="1"/>
</dbReference>
<evidence type="ECO:0000313" key="3">
    <source>
        <dbReference type="Proteomes" id="UP000189681"/>
    </source>
</evidence>
<dbReference type="Gene3D" id="3.90.550.10">
    <property type="entry name" value="Spore Coat Polysaccharide Biosynthesis Protein SpsA, Chain A"/>
    <property type="match status" value="1"/>
</dbReference>
<dbReference type="PANTHER" id="PTHR43685">
    <property type="entry name" value="GLYCOSYLTRANSFERASE"/>
    <property type="match status" value="1"/>
</dbReference>
<dbReference type="CDD" id="cd06433">
    <property type="entry name" value="GT_2_WfgS_like"/>
    <property type="match status" value="1"/>
</dbReference>
<gene>
    <name evidence="2" type="ORF">AYP45_03960</name>
</gene>
<accession>A0A1V4AW70</accession>
<sequence>MKITVIIPTFNSAQTLDDTLRSIMSQNWPDLEINVQDGGSRDDTKVIVGKYPLALSGWQSEPDHGLYDAMNKGISRATGEIVAILNSDDIWMPNALGRVAEVFSRNPDVGMVSGSIKVWEDVPGGAHVVLRSSLLHLRKGMTVQHPATFVRRDVYERVGLFDIRYRIGADYDFVLRCLKANIPWMILSDILVRMRAGGKGGSTFSMDDWRIRRSYKLSSSVIEIITCATSFVRHVIRQFMVKVFGKKVLSAFRRHLWHKRTYR</sequence>
<comment type="caution">
    <text evidence="2">The sequence shown here is derived from an EMBL/GenBank/DDBJ whole genome shotgun (WGS) entry which is preliminary data.</text>
</comment>
<evidence type="ECO:0000259" key="1">
    <source>
        <dbReference type="Pfam" id="PF00535"/>
    </source>
</evidence>